<evidence type="ECO:0000313" key="2">
    <source>
        <dbReference type="Proteomes" id="UP000626092"/>
    </source>
</evidence>
<accession>A0A834LX25</accession>
<proteinExistence type="predicted"/>
<dbReference type="Proteomes" id="UP000626092">
    <property type="component" value="Unassembled WGS sequence"/>
</dbReference>
<dbReference type="AlphaFoldDB" id="A0A834LX25"/>
<sequence length="90" mass="10075">MNQLIAYRRLDADQLSATVVQRAATVAARDLGVWRGLINKGGSGDPQSNLRRRAQCLLPVATVEWHQCVLKAGVVNVGSGVRRWWRDHRQ</sequence>
<comment type="caution">
    <text evidence="1">The sequence shown here is derived from an EMBL/GenBank/DDBJ whole genome shotgun (WGS) entry which is preliminary data.</text>
</comment>
<protein>
    <submittedName>
        <fullName evidence="1">Uncharacterized protein</fullName>
    </submittedName>
</protein>
<reference evidence="1" key="1">
    <citation type="submission" date="2019-11" db="EMBL/GenBank/DDBJ databases">
        <authorList>
            <person name="Liu Y."/>
            <person name="Hou J."/>
            <person name="Li T.-Q."/>
            <person name="Guan C.-H."/>
            <person name="Wu X."/>
            <person name="Wu H.-Z."/>
            <person name="Ling F."/>
            <person name="Zhang R."/>
            <person name="Shi X.-G."/>
            <person name="Ren J.-P."/>
            <person name="Chen E.-F."/>
            <person name="Sun J.-M."/>
        </authorList>
    </citation>
    <scope>NUCLEOTIDE SEQUENCE</scope>
    <source>
        <strain evidence="1">Adult_tree_wgs_1</strain>
        <tissue evidence="1">Leaves</tissue>
    </source>
</reference>
<organism evidence="1 2">
    <name type="scientific">Rhododendron simsii</name>
    <name type="common">Sims's rhododendron</name>
    <dbReference type="NCBI Taxonomy" id="118357"/>
    <lineage>
        <taxon>Eukaryota</taxon>
        <taxon>Viridiplantae</taxon>
        <taxon>Streptophyta</taxon>
        <taxon>Embryophyta</taxon>
        <taxon>Tracheophyta</taxon>
        <taxon>Spermatophyta</taxon>
        <taxon>Magnoliopsida</taxon>
        <taxon>eudicotyledons</taxon>
        <taxon>Gunneridae</taxon>
        <taxon>Pentapetalae</taxon>
        <taxon>asterids</taxon>
        <taxon>Ericales</taxon>
        <taxon>Ericaceae</taxon>
        <taxon>Ericoideae</taxon>
        <taxon>Rhodoreae</taxon>
        <taxon>Rhododendron</taxon>
    </lineage>
</organism>
<keyword evidence="2" id="KW-1185">Reference proteome</keyword>
<dbReference type="EMBL" id="WJXA01000002">
    <property type="protein sequence ID" value="KAF7149788.1"/>
    <property type="molecule type" value="Genomic_DNA"/>
</dbReference>
<evidence type="ECO:0000313" key="1">
    <source>
        <dbReference type="EMBL" id="KAF7149788.1"/>
    </source>
</evidence>
<gene>
    <name evidence="1" type="ORF">RHSIM_Rhsim02G0105200</name>
</gene>
<name>A0A834LX25_RHOSS</name>